<feature type="region of interest" description="Disordered" evidence="2">
    <location>
        <begin position="2119"/>
        <end position="2154"/>
    </location>
</feature>
<dbReference type="Proteomes" id="UP001365128">
    <property type="component" value="Unassembled WGS sequence"/>
</dbReference>
<feature type="compositionally biased region" description="Basic and acidic residues" evidence="2">
    <location>
        <begin position="2218"/>
        <end position="2229"/>
    </location>
</feature>
<evidence type="ECO:0000313" key="4">
    <source>
        <dbReference type="Proteomes" id="UP001365128"/>
    </source>
</evidence>
<protein>
    <submittedName>
        <fullName evidence="3">Uncharacterized protein</fullName>
    </submittedName>
</protein>
<reference evidence="3 4" key="1">
    <citation type="submission" date="2024-04" db="EMBL/GenBank/DDBJ databases">
        <title>Phyllosticta paracitricarpa is synonymous to the EU quarantine fungus P. citricarpa based on phylogenomic analyses.</title>
        <authorList>
            <consortium name="Lawrence Berkeley National Laboratory"/>
            <person name="Van Ingen-Buijs V.A."/>
            <person name="Van Westerhoven A.C."/>
            <person name="Haridas S."/>
            <person name="Skiadas P."/>
            <person name="Martin F."/>
            <person name="Groenewald J.Z."/>
            <person name="Crous P.W."/>
            <person name="Seidl M.F."/>
        </authorList>
    </citation>
    <scope>NUCLEOTIDE SEQUENCE [LARGE SCALE GENOMIC DNA]</scope>
    <source>
        <strain evidence="3 4">CBS 122670</strain>
    </source>
</reference>
<feature type="compositionally biased region" description="Basic and acidic residues" evidence="2">
    <location>
        <begin position="2387"/>
        <end position="2399"/>
    </location>
</feature>
<gene>
    <name evidence="3" type="ORF">IWX46DRAFT_445853</name>
</gene>
<feature type="compositionally biased region" description="Acidic residues" evidence="2">
    <location>
        <begin position="2182"/>
        <end position="2192"/>
    </location>
</feature>
<feature type="region of interest" description="Disordered" evidence="2">
    <location>
        <begin position="1779"/>
        <end position="1808"/>
    </location>
</feature>
<keyword evidence="1" id="KW-0175">Coiled coil</keyword>
<evidence type="ECO:0000313" key="3">
    <source>
        <dbReference type="EMBL" id="KAK7550160.1"/>
    </source>
</evidence>
<evidence type="ECO:0000256" key="1">
    <source>
        <dbReference type="SAM" id="Coils"/>
    </source>
</evidence>
<name>A0ABR1MIC1_9PEZI</name>
<keyword evidence="4" id="KW-1185">Reference proteome</keyword>
<comment type="caution">
    <text evidence="3">The sequence shown here is derived from an EMBL/GenBank/DDBJ whole genome shotgun (WGS) entry which is preliminary data.</text>
</comment>
<feature type="compositionally biased region" description="Basic and acidic residues" evidence="2">
    <location>
        <begin position="1271"/>
        <end position="1283"/>
    </location>
</feature>
<feature type="region of interest" description="Disordered" evidence="2">
    <location>
        <begin position="444"/>
        <end position="492"/>
    </location>
</feature>
<dbReference type="EMBL" id="JBBPDW010000008">
    <property type="protein sequence ID" value="KAK7550160.1"/>
    <property type="molecule type" value="Genomic_DNA"/>
</dbReference>
<evidence type="ECO:0000256" key="2">
    <source>
        <dbReference type="SAM" id="MobiDB-lite"/>
    </source>
</evidence>
<feature type="compositionally biased region" description="Pro residues" evidence="2">
    <location>
        <begin position="68"/>
        <end position="79"/>
    </location>
</feature>
<feature type="compositionally biased region" description="Basic and acidic residues" evidence="2">
    <location>
        <begin position="58"/>
        <end position="67"/>
    </location>
</feature>
<feature type="coiled-coil region" evidence="1">
    <location>
        <begin position="1845"/>
        <end position="1876"/>
    </location>
</feature>
<sequence length="2498" mass="273122">MASSSRSSSRERDALVKHQHSFPESPLSPTRKPVPINKHEMETLQKVTLPLTSRLRLNRWDSSDPERAPPPLPLNPNPGSPSTRTGASPNIAAAARQIEERARENAPSPYTMNPPPPKSSSPERSLIKGAAHKRMQSLQDVNIRDFRNFLNPTRSAGTSPERPGSRTSTSGLGDGLSSPPTSPDKGSSLVSTPTPAERGFLKDTPHLRPSSRSNHKAILGENTPPSATYMALQSMPVRDFESPLYETTNGATPRPKQEQPDLSNQIRDIATIAQNLQHEMAQLSRRSKDNATDLISLKEATNSRDEDIRKSLKELSHNLNAFSVFTPPQAPGLHSRSNSFGGFNSGPGTPPPGDKGGFRLPRMTTPYHDDRSVSPNPYSIEGAASVAMLEKIIREMVTKEGQERLITNLNTLFEKANQESSEAAKKVGELVEFIKSGSDSHALTFRDTSNGDQSSGPNAGAVARATRELKSAGFAPQADANSSKPYSAKGPSGDFVSNDMIKMMKKIHESVTKSGGITAEVKALVRDLRGEVLGMGRELGRKIDEMTPNSSRALAIEDGEDKEDVAAIVRDAMAELQEQMQQLLHHRRRDSLASSAVSNDEVHAVVKHALAGQHEGEAPLNKEAIIEAVKEAYDSSKPQFEFQQFGLERDDILDCLREGLDQYRSSMAASHHQISREEVMDAVLEAMQHVEIPQAAIETQEIREEVISAVRECLDEFKPSMQVAPPAQPQLDPQVAHGLLLEAVRQGFETHGASAAQEARLSRDEMIEALSRARQDGLELDISREDLFEAVKAGLDNITLPPVQVNYGDQVLQLQDLVDHMRAEFKAYSSANGRDTEQVLDAMKDGMEALREEIERYVDRAQDVTGKDEIIDSLRTGLENLRSDVQNYVAAGPQGDQSLNRHEMLEYIRSEFEHLHESMSNQIVPAAKNDNQEVLSVLNDGFESLKAEMVKRAEEDSTKEEVEEAMKAEFEQLRDSVLSGTASQRDEILDTIHASLDGLHNKLDARDVDSRSIQSNDDMLTLFKDEFGHLREVLASTIVKADSGSHGEIVDTIREQMEAIRTQITSDQGESSKETLGTIKDELEHLRETLGGTLVKSGSFEQKEEILDTLRTGFEGMREAQIQTANAGLSEEFLQALNETLEQLRSSIAGGVARRADTDEIHETLRLGLDDLRSHLDKKIDNPERSMSATGEILDALNDGVESLRSEINNIEPKPMDMSVNYEILETLKDGIRTITTEITRLKGDKKATVEDDISAVGNEVVLADDPESALSRDSHVDVERPAGRPAGRPAAGLARDDLKDLEVMMTQLKIKVEAMDDNMQNFPAPSAVPEGVALKDDLDSVVGKVVDKDDLAGLDAKLESLTANLEECFAGMDFKHDLAEISEILKDLQAAVVVLSEDKKRDIDIIDGVAKKEDTDAIETLVQNTKAKLDDFGDPESLAKKEHLDIIEAGVIDVSDALGKLSDKISGEEVASKGDVALVEVLVGEIKSGVEELKAALPSDDEKAQDAKKEHIDAVSVAISELSAKVATLPDSESVPTKVEHEQLVGLINDLREGYDKLKDAYENDINVTAKAFDDRKTESDTIIAKVGEVREFLEAVKEEIQTKLAEGGEGVDGVKDTLKTLEEDIGAKYNVTADVKELMETLNREFERAHGSIEELKTDSGSKATASLEKHDEVKDSIINGLTEKLEAKFAELMNKNDDMLVIAESQAQKLDEKTAQQEELMTSARGMTEDLKVTIDTLGTTVTAMDSTLKETTEKFNSESAVVSQGLTDMVAKIDEGQEDNRGEHEATREEISHSHEENIKEHESTRDEIAKALTALTAMQDDLTENHPKFLVTLQEVLALAHQHKEAQDEAKAAAEAAKEEEKTRSEQLKESFFAGLPALLPSPESTEKFDDTSLQEKLDKLLGHAAEAEKVGETLEYLQDIQRQVSNTAAEISEFVKHQTRLITEGHENREKESEEIALLIERRLCQKEQIEQDIHYLNGEKDHIRHVVEGLRSDKEYLMAQKSRLKADIAAMEMAGDLRRQEIKIFEARAEEMHRSMVEGIIDMSRAMMLNNGKRVVRRPRDSKEIAEDATAMPPPSAAAKNIAFAMNRPTAKRQSMGLPVDPANRRIFSLSQIDPNSRSPKGAGHGLSGLPNTGLKRSHSVKTNFGLGGAGRKVSWGSVKQQRAVSDLANKENDILSEEEEDIGTEIEHSDGGSTQRRHSIVTGSEIASSYDERSEYTRDLEDISPGTDGDRRSSYLAGSEYTYGSSYITDSEAGGESHVTSRGPRTEGDERSSIYSGGDVSDDDVEDDFQDATETDAGDENDKSLTPTPGDAPATTASTATTSAPAAVDREVIDDESSTKHDESMTAVDEFDAAAPKTTMPLSKDSSASPSPPPPEIDAETRMAQLDKDMSMSELDGDDNVDATPATVAAAEMTASGGKKTPPQPIVTTGYNNNHVASDSGLGSEIPTAGIVPSGMADYFRRVAEEESSCVSSNCASGVTVEGTETEVGK</sequence>
<organism evidence="3 4">
    <name type="scientific">Phyllosticta citricarpa</name>
    <dbReference type="NCBI Taxonomy" id="55181"/>
    <lineage>
        <taxon>Eukaryota</taxon>
        <taxon>Fungi</taxon>
        <taxon>Dikarya</taxon>
        <taxon>Ascomycota</taxon>
        <taxon>Pezizomycotina</taxon>
        <taxon>Dothideomycetes</taxon>
        <taxon>Dothideomycetes incertae sedis</taxon>
        <taxon>Botryosphaeriales</taxon>
        <taxon>Phyllostictaceae</taxon>
        <taxon>Phyllosticta</taxon>
    </lineage>
</organism>
<feature type="compositionally biased region" description="Acidic residues" evidence="2">
    <location>
        <begin position="2288"/>
        <end position="2307"/>
    </location>
</feature>
<accession>A0ABR1MIC1</accession>
<proteinExistence type="predicted"/>
<feature type="region of interest" description="Disordered" evidence="2">
    <location>
        <begin position="243"/>
        <end position="262"/>
    </location>
</feature>
<feature type="region of interest" description="Disordered" evidence="2">
    <location>
        <begin position="1"/>
        <end position="227"/>
    </location>
</feature>
<feature type="compositionally biased region" description="Low complexity" evidence="2">
    <location>
        <begin position="167"/>
        <end position="179"/>
    </location>
</feature>
<feature type="region of interest" description="Disordered" evidence="2">
    <location>
        <begin position="2177"/>
        <end position="2436"/>
    </location>
</feature>
<feature type="region of interest" description="Disordered" evidence="2">
    <location>
        <begin position="1268"/>
        <end position="1292"/>
    </location>
</feature>
<feature type="compositionally biased region" description="Low complexity" evidence="2">
    <location>
        <begin position="2314"/>
        <end position="2335"/>
    </location>
</feature>
<feature type="coiled-coil region" evidence="1">
    <location>
        <begin position="840"/>
        <end position="867"/>
    </location>
</feature>
<feature type="compositionally biased region" description="Polar residues" evidence="2">
    <location>
        <begin position="444"/>
        <end position="457"/>
    </location>
</feature>